<feature type="region of interest" description="Disordered" evidence="1">
    <location>
        <begin position="1"/>
        <end position="31"/>
    </location>
</feature>
<dbReference type="Proteomes" id="UP000296216">
    <property type="component" value="Plasmid pHSAL1"/>
</dbReference>
<reference evidence="3 5" key="2">
    <citation type="submission" date="2019-07" db="EMBL/GenBank/DDBJ databases">
        <title>Genomic Encyclopedia of Archaeal and Bacterial Type Strains, Phase II (KMG-II): from individual species to whole genera.</title>
        <authorList>
            <person name="Goeker M."/>
        </authorList>
    </citation>
    <scope>NUCLEOTIDE SEQUENCE [LARGE SCALE GENOMIC DNA]</scope>
    <source>
        <strain evidence="3 5">DSM 3754</strain>
    </source>
</reference>
<reference evidence="2 4" key="1">
    <citation type="journal article" date="2019" name="Microbiol. Resour. Announc.">
        <title>The Genome Sequence of the Halobacterium salinarum Type Strain Is Closely Related to That of Laboratory Strains NRC-1 and R1.</title>
        <authorList>
            <person name="Pfeiffer F."/>
            <person name="Marchfelder A."/>
            <person name="Habermann B."/>
            <person name="Dyall-Smith M.L."/>
        </authorList>
    </citation>
    <scope>NUCLEOTIDE SEQUENCE [LARGE SCALE GENOMIC DNA]</scope>
    <source>
        <strain evidence="2">91-R6</strain>
        <strain evidence="4">ATCC 33171 / DSM 3754 / JCM 8978 / NBRC 102687 / NCIMB 764 / 91-R6</strain>
        <plasmid evidence="4">phsal1</plasmid>
    </source>
</reference>
<evidence type="ECO:0000256" key="1">
    <source>
        <dbReference type="SAM" id="MobiDB-lite"/>
    </source>
</evidence>
<gene>
    <name evidence="2" type="primary">gvpO</name>
    <name evidence="3" type="ORF">APQ99_02125</name>
    <name evidence="2" type="ORF">HBSAL_12230</name>
</gene>
<evidence type="ECO:0000313" key="5">
    <source>
        <dbReference type="Proteomes" id="UP000323075"/>
    </source>
</evidence>
<keyword evidence="2" id="KW-0614">Plasmid</keyword>
<dbReference type="PIRSF" id="PIRSF028743">
    <property type="entry name" value="GvpO_protein"/>
    <property type="match status" value="1"/>
</dbReference>
<geneLocation type="plasmid" evidence="4">
    <name>phsal1</name>
</geneLocation>
<dbReference type="GO" id="GO:0031412">
    <property type="term" value="P:gas vesicle organization"/>
    <property type="evidence" value="ECO:0007669"/>
    <property type="project" value="InterPro"/>
</dbReference>
<feature type="compositionally biased region" description="Low complexity" evidence="1">
    <location>
        <begin position="18"/>
        <end position="31"/>
    </location>
</feature>
<accession>A0A4D6GXZ7</accession>
<feature type="compositionally biased region" description="Acidic residues" evidence="1">
    <location>
        <begin position="1"/>
        <end position="17"/>
    </location>
</feature>
<evidence type="ECO:0000313" key="4">
    <source>
        <dbReference type="Proteomes" id="UP000296216"/>
    </source>
</evidence>
<dbReference type="RefSeq" id="WP_010904111.1">
    <property type="nucleotide sequence ID" value="NZ_VRYN01000008.1"/>
</dbReference>
<name>A0A4D6GXZ7_HALS9</name>
<protein>
    <submittedName>
        <fullName evidence="3">Gas vesicle synthesis protein GvpO</fullName>
    </submittedName>
    <submittedName>
        <fullName evidence="2">Gas-vesicle operon protein GvpO</fullName>
    </submittedName>
</protein>
<sequence length="111" mass="12017">MDDPVADQPDGTDETPDGDTAGSSPIGLADAQARAREAVAELLEHPFDGIITAESGADGGWRILAEVVERSAVPDTQDIIGRYEITLDDGGRVTGYELRERYRRGEMKEEL</sequence>
<dbReference type="InterPro" id="IPR008634">
    <property type="entry name" value="Gas-vesicle_GvpO"/>
</dbReference>
<dbReference type="EMBL" id="VRYN01000008">
    <property type="protein sequence ID" value="TYO74995.1"/>
    <property type="molecule type" value="Genomic_DNA"/>
</dbReference>
<dbReference type="Pfam" id="PF05800">
    <property type="entry name" value="GvpO"/>
    <property type="match status" value="1"/>
</dbReference>
<dbReference type="Proteomes" id="UP000323075">
    <property type="component" value="Unassembled WGS sequence"/>
</dbReference>
<evidence type="ECO:0000313" key="2">
    <source>
        <dbReference type="EMBL" id="QCC46026.1"/>
    </source>
</evidence>
<evidence type="ECO:0000313" key="3">
    <source>
        <dbReference type="EMBL" id="TYO74995.1"/>
    </source>
</evidence>
<proteinExistence type="predicted"/>
<dbReference type="GeneID" id="89350582"/>
<dbReference type="EMBL" id="CP038632">
    <property type="protein sequence ID" value="QCC46026.1"/>
    <property type="molecule type" value="Genomic_DNA"/>
</dbReference>
<reference evidence="2" key="3">
    <citation type="journal article" name="MicrobiologyOpen">
        <title>Whole-genome comparison between the type strain of Halobacterium salinarum (DSM 3754(T)) and the laboratory strains R1 and NRC-1.</title>
        <authorList>
            <person name="Pfeiffer F."/>
            <person name="Losensky G."/>
            <person name="Marchfelder A."/>
            <person name="Habermann B."/>
            <person name="Dyall-Smith M."/>
        </authorList>
    </citation>
    <scope>NUCLEOTIDE SEQUENCE</scope>
    <source>
        <strain evidence="2">91-R6</strain>
    </source>
</reference>
<geneLocation type="plasmid" evidence="2">
    <name>pHSAL1</name>
</geneLocation>
<dbReference type="GeneID" id="68695202"/>
<dbReference type="AlphaFoldDB" id="A0A4D6GXZ7"/>
<organism evidence="2 4">
    <name type="scientific">Halobacterium salinarum (strain ATCC 33171 / DSM 3754 / JCM 8978 / NBRC 102687 / NCIMB 764 / 91-R6)</name>
    <dbReference type="NCBI Taxonomy" id="2597657"/>
    <lineage>
        <taxon>Archaea</taxon>
        <taxon>Methanobacteriati</taxon>
        <taxon>Methanobacteriota</taxon>
        <taxon>Stenosarchaea group</taxon>
        <taxon>Halobacteria</taxon>
        <taxon>Halobacteriales</taxon>
        <taxon>Halobacteriaceae</taxon>
        <taxon>Halobacterium</taxon>
    </lineage>
</organism>